<dbReference type="Pfam" id="PF08349">
    <property type="entry name" value="DUF1722"/>
    <property type="match status" value="1"/>
</dbReference>
<proteinExistence type="predicted"/>
<evidence type="ECO:0000313" key="2">
    <source>
        <dbReference type="EMBL" id="HFX13300.1"/>
    </source>
</evidence>
<accession>A0A7C3RJV9</accession>
<protein>
    <submittedName>
        <fullName evidence="2">DUF1722 domain-containing protein</fullName>
    </submittedName>
</protein>
<evidence type="ECO:0000259" key="1">
    <source>
        <dbReference type="Pfam" id="PF08349"/>
    </source>
</evidence>
<name>A0A7C3RJV9_DICTH</name>
<feature type="domain" description="DUF1722" evidence="1">
    <location>
        <begin position="192"/>
        <end position="309"/>
    </location>
</feature>
<dbReference type="PANTHER" id="PTHR30087:SF0">
    <property type="entry name" value="INNER MEMBRANE PROTEIN"/>
    <property type="match status" value="1"/>
</dbReference>
<dbReference type="InterPro" id="IPR007553">
    <property type="entry name" value="2-thiour_desulf"/>
</dbReference>
<reference evidence="2" key="1">
    <citation type="journal article" date="2020" name="mSystems">
        <title>Genome- and Community-Level Interaction Insights into Carbon Utilization and Element Cycling Functions of Hydrothermarchaeota in Hydrothermal Sediment.</title>
        <authorList>
            <person name="Zhou Z."/>
            <person name="Liu Y."/>
            <person name="Xu W."/>
            <person name="Pan J."/>
            <person name="Luo Z.H."/>
            <person name="Li M."/>
        </authorList>
    </citation>
    <scope>NUCLEOTIDE SEQUENCE [LARGE SCALE GENOMIC DNA]</scope>
    <source>
        <strain evidence="2">SpSt-81</strain>
    </source>
</reference>
<sequence length="315" mass="36882">MRKFIKPKIVLSSCLNLEPVRYNGEIIKDPFVIKLREYCEIISVCPEVSIGLGVPRDKIIVYKEKDNYGIYQPSKDLDLTQDMLSFTYNLLSNLPQVDGFLLKSKSPSCGVSNTLVYADKHGKEFYFKGKGIFAQIILEKLPNLPIEDEGRLRNREIREKYLIRIFSLSELRNLENQLKNISQLIDFHQRYKYLLMAFSQKHSKIMGNLIGNFNKEKPLEDIKKTYSNLFKEALSSALKRGNQANVLLHIFGHFSKKLKEGEKSHFLSLIEKYRMGKIEIKVLREIIKSWAYRFDDQYIMNQTYLEPYPEDLEES</sequence>
<comment type="caution">
    <text evidence="2">The sequence shown here is derived from an EMBL/GenBank/DDBJ whole genome shotgun (WGS) entry which is preliminary data.</text>
</comment>
<organism evidence="2">
    <name type="scientific">Dictyoglomus thermophilum</name>
    <dbReference type="NCBI Taxonomy" id="14"/>
    <lineage>
        <taxon>Bacteria</taxon>
        <taxon>Pseudomonadati</taxon>
        <taxon>Dictyoglomota</taxon>
        <taxon>Dictyoglomia</taxon>
        <taxon>Dictyoglomales</taxon>
        <taxon>Dictyoglomaceae</taxon>
        <taxon>Dictyoglomus</taxon>
    </lineage>
</organism>
<gene>
    <name evidence="2" type="ORF">ENW00_03950</name>
</gene>
<dbReference type="Pfam" id="PF04463">
    <property type="entry name" value="2-thiour_desulf"/>
    <property type="match status" value="1"/>
</dbReference>
<dbReference type="EMBL" id="DTIN01000014">
    <property type="protein sequence ID" value="HFX13300.1"/>
    <property type="molecule type" value="Genomic_DNA"/>
</dbReference>
<dbReference type="AlphaFoldDB" id="A0A7C3RJV9"/>
<dbReference type="PANTHER" id="PTHR30087">
    <property type="entry name" value="INNER MEMBRANE PROTEIN"/>
    <property type="match status" value="1"/>
</dbReference>
<dbReference type="InterPro" id="IPR013560">
    <property type="entry name" value="DUF1722"/>
</dbReference>